<dbReference type="GO" id="GO:0016407">
    <property type="term" value="F:acetyltransferase activity"/>
    <property type="evidence" value="ECO:0007669"/>
    <property type="project" value="InterPro"/>
</dbReference>
<reference evidence="2 3" key="1">
    <citation type="journal article" date="2017" name="Infect. Genet. Evol.">
        <title>The new phylogeny of the genus Mycobacterium: The old and the news.</title>
        <authorList>
            <person name="Tortoli E."/>
            <person name="Fedrizzi T."/>
            <person name="Meehan C.J."/>
            <person name="Trovato A."/>
            <person name="Grottola A."/>
            <person name="Giacobazzi E."/>
            <person name="Serpini G.F."/>
            <person name="Tagliazucchi S."/>
            <person name="Fabio A."/>
            <person name="Bettua C."/>
            <person name="Bertorelli R."/>
            <person name="Frascaro F."/>
            <person name="De Sanctis V."/>
            <person name="Pecorari M."/>
            <person name="Jousson O."/>
            <person name="Segata N."/>
            <person name="Cirillo D.M."/>
        </authorList>
    </citation>
    <scope>NUCLEOTIDE SEQUENCE [LARGE SCALE GENOMIC DNA]</scope>
    <source>
        <strain evidence="2 3">CIP1034565</strain>
    </source>
</reference>
<dbReference type="STRING" id="85968.GCA_900073015_00005"/>
<dbReference type="SUPFAM" id="SSF54001">
    <property type="entry name" value="Cysteine proteinases"/>
    <property type="match status" value="1"/>
</dbReference>
<comment type="similarity">
    <text evidence="1">Belongs to the arylamine N-acetyltransferase family.</text>
</comment>
<dbReference type="PANTHER" id="PTHR11786:SF0">
    <property type="entry name" value="ARYLAMINE N-ACETYLTRANSFERASE 4-RELATED"/>
    <property type="match status" value="1"/>
</dbReference>
<dbReference type="Gene3D" id="3.30.2140.10">
    <property type="entry name" value="Arylamine N-acetyltransferase"/>
    <property type="match status" value="1"/>
</dbReference>
<evidence type="ECO:0000313" key="3">
    <source>
        <dbReference type="Proteomes" id="UP000230551"/>
    </source>
</evidence>
<dbReference type="Pfam" id="PF00797">
    <property type="entry name" value="Acetyltransf_2"/>
    <property type="match status" value="1"/>
</dbReference>
<dbReference type="Gene3D" id="2.40.128.150">
    <property type="entry name" value="Cysteine proteinases"/>
    <property type="match status" value="1"/>
</dbReference>
<dbReference type="AlphaFoldDB" id="A0A2G5PCX4"/>
<dbReference type="RefSeq" id="WP_090584607.1">
    <property type="nucleotide sequence ID" value="NZ_CP104302.1"/>
</dbReference>
<accession>A0A2G5PCX4</accession>
<dbReference type="InterPro" id="IPR038765">
    <property type="entry name" value="Papain-like_cys_pep_sf"/>
</dbReference>
<dbReference type="PANTHER" id="PTHR11786">
    <property type="entry name" value="N-HYDROXYARYLAMINE O-ACETYLTRANSFERASE"/>
    <property type="match status" value="1"/>
</dbReference>
<sequence>MNSAVAEYFRRIEHHGPADPSRELLATLVTAHLRHIPFENLDPLTGIPVADLSAEALFAKMVSRRRGGFCFEQNGLLGHVLDALGYDVARLTGRVVWMRPDGLASAPQALTHQLLSVTVPGQPGRVLVDVGFGGPTPSAPLDFVVDVVQPTPNGDYRIGRHGDGYVLETFLRDSWLPMYVFADQPRPPIDLQVGSWYVSTYPDSIFLHNVIATRIIDGARWNLSGDKLSVHRVGEPSEQRVLDDADAVLEMLAGPFGIDLSDIAELRSRVAATLTR</sequence>
<protein>
    <submittedName>
        <fullName evidence="2">Arylamine N-acetyltransferase</fullName>
    </submittedName>
</protein>
<evidence type="ECO:0000256" key="1">
    <source>
        <dbReference type="ARBA" id="ARBA00006547"/>
    </source>
</evidence>
<gene>
    <name evidence="2" type="ORF">CQY22_007400</name>
</gene>
<name>A0A2G5PCX4_9MYCO</name>
<dbReference type="EMBL" id="PDCN02000006">
    <property type="protein sequence ID" value="PIB76191.1"/>
    <property type="molecule type" value="Genomic_DNA"/>
</dbReference>
<dbReference type="OrthoDB" id="7181050at2"/>
<organism evidence="2 3">
    <name type="scientific">Mycolicibacterium brumae</name>
    <dbReference type="NCBI Taxonomy" id="85968"/>
    <lineage>
        <taxon>Bacteria</taxon>
        <taxon>Bacillati</taxon>
        <taxon>Actinomycetota</taxon>
        <taxon>Actinomycetes</taxon>
        <taxon>Mycobacteriales</taxon>
        <taxon>Mycobacteriaceae</taxon>
        <taxon>Mycolicibacterium</taxon>
    </lineage>
</organism>
<dbReference type="InterPro" id="IPR001447">
    <property type="entry name" value="Arylamine_N-AcTrfase"/>
</dbReference>
<comment type="caution">
    <text evidence="2">The sequence shown here is derived from an EMBL/GenBank/DDBJ whole genome shotgun (WGS) entry which is preliminary data.</text>
</comment>
<evidence type="ECO:0000313" key="2">
    <source>
        <dbReference type="EMBL" id="PIB76191.1"/>
    </source>
</evidence>
<proteinExistence type="inferred from homology"/>
<dbReference type="Proteomes" id="UP000230551">
    <property type="component" value="Unassembled WGS sequence"/>
</dbReference>
<keyword evidence="3" id="KW-1185">Reference proteome</keyword>
<keyword evidence="2" id="KW-0808">Transferase</keyword>